<comment type="caution">
    <text evidence="2">The sequence shown here is derived from an EMBL/GenBank/DDBJ whole genome shotgun (WGS) entry which is preliminary data.</text>
</comment>
<dbReference type="PANTHER" id="PTHR43812:SF2">
    <property type="entry name" value="FLAVIN REDUCTASE LIKE DOMAIN-CONTAINING PROTEIN"/>
    <property type="match status" value="1"/>
</dbReference>
<dbReference type="SMART" id="SM00903">
    <property type="entry name" value="Flavin_Reduct"/>
    <property type="match status" value="1"/>
</dbReference>
<name>A0A166Z081_9PEZI</name>
<organism evidence="2 3">
    <name type="scientific">Colletotrichum tofieldiae</name>
    <dbReference type="NCBI Taxonomy" id="708197"/>
    <lineage>
        <taxon>Eukaryota</taxon>
        <taxon>Fungi</taxon>
        <taxon>Dikarya</taxon>
        <taxon>Ascomycota</taxon>
        <taxon>Pezizomycotina</taxon>
        <taxon>Sordariomycetes</taxon>
        <taxon>Hypocreomycetidae</taxon>
        <taxon>Glomerellales</taxon>
        <taxon>Glomerellaceae</taxon>
        <taxon>Colletotrichum</taxon>
        <taxon>Colletotrichum spaethianum species complex</taxon>
    </lineage>
</organism>
<gene>
    <name evidence="2" type="ORF">CT0861_07828</name>
</gene>
<protein>
    <submittedName>
        <fullName evidence="2">Flavin reductase-like FMN-binding protein</fullName>
    </submittedName>
</protein>
<dbReference type="AlphaFoldDB" id="A0A166Z081"/>
<dbReference type="Pfam" id="PF01613">
    <property type="entry name" value="Flavin_Reduct"/>
    <property type="match status" value="1"/>
</dbReference>
<dbReference type="InterPro" id="IPR012349">
    <property type="entry name" value="Split_barrel_FMN-bd"/>
</dbReference>
<dbReference type="Proteomes" id="UP000076552">
    <property type="component" value="Unassembled WGS sequence"/>
</dbReference>
<evidence type="ECO:0000259" key="1">
    <source>
        <dbReference type="SMART" id="SM00903"/>
    </source>
</evidence>
<evidence type="ECO:0000313" key="2">
    <source>
        <dbReference type="EMBL" id="KZL78264.1"/>
    </source>
</evidence>
<keyword evidence="3" id="KW-1185">Reference proteome</keyword>
<dbReference type="InterPro" id="IPR002563">
    <property type="entry name" value="Flavin_Rdtase-like_dom"/>
</dbReference>
<dbReference type="PANTHER" id="PTHR43812">
    <property type="entry name" value="BLR2425 PROTEIN"/>
    <property type="match status" value="1"/>
</dbReference>
<dbReference type="Gene3D" id="2.30.110.10">
    <property type="entry name" value="Electron Transport, Fmn-binding Protein, Chain A"/>
    <property type="match status" value="1"/>
</dbReference>
<dbReference type="GO" id="GO:0010181">
    <property type="term" value="F:FMN binding"/>
    <property type="evidence" value="ECO:0007669"/>
    <property type="project" value="InterPro"/>
</dbReference>
<proteinExistence type="predicted"/>
<sequence>LQTSKAIAVRQAFFSANMFYQPGVNDHGLPYDPFKACVVPRAIGWISSVSPKGEHNLAPYSQFTNVSFDPPMVMFSANQTISEDRKDTVNNIERTGSFCWQLATYPLRDSVNISAESVGPEEDEFERAGLEKTWSKSLKTPVPMVAQSPVRFECEYMQTVRLPGNPPMGTVDVVFGRVVGIHVDESILTDGRIDVSKTKPIARLGYFEYAVISESFEMVIPGDKRLLFGLEGDAKKNNPNLLRDSPEE</sequence>
<dbReference type="SUPFAM" id="SSF50475">
    <property type="entry name" value="FMN-binding split barrel"/>
    <property type="match status" value="1"/>
</dbReference>
<reference evidence="2 3" key="1">
    <citation type="submission" date="2015-06" db="EMBL/GenBank/DDBJ databases">
        <title>Survival trade-offs in plant roots during colonization by closely related pathogenic and mutualistic fungi.</title>
        <authorList>
            <person name="Hacquard S."/>
            <person name="Kracher B."/>
            <person name="Hiruma K."/>
            <person name="Weinman A."/>
            <person name="Muench P."/>
            <person name="Garrido Oter R."/>
            <person name="Ver Loren van Themaat E."/>
            <person name="Dallerey J.-F."/>
            <person name="Damm U."/>
            <person name="Henrissat B."/>
            <person name="Lespinet O."/>
            <person name="Thon M."/>
            <person name="Kemen E."/>
            <person name="McHardy A.C."/>
            <person name="Schulze-Lefert P."/>
            <person name="O'Connell R.J."/>
        </authorList>
    </citation>
    <scope>NUCLEOTIDE SEQUENCE [LARGE SCALE GENOMIC DNA]</scope>
    <source>
        <strain evidence="2 3">0861</strain>
    </source>
</reference>
<dbReference type="EMBL" id="LFIV01000003">
    <property type="protein sequence ID" value="KZL78264.1"/>
    <property type="molecule type" value="Genomic_DNA"/>
</dbReference>
<accession>A0A166Z081</accession>
<evidence type="ECO:0000313" key="3">
    <source>
        <dbReference type="Proteomes" id="UP000076552"/>
    </source>
</evidence>
<dbReference type="STRING" id="708197.A0A166Z081"/>
<feature type="non-terminal residue" evidence="2">
    <location>
        <position position="1"/>
    </location>
</feature>
<feature type="domain" description="Flavin reductase like" evidence="1">
    <location>
        <begin position="36"/>
        <end position="196"/>
    </location>
</feature>